<dbReference type="PANTHER" id="PTHR34612:SF2">
    <property type="entry name" value="GLYCOSIDE HYDROLASE 131 CATALYTIC N-TERMINAL DOMAIN-CONTAINING PROTEIN"/>
    <property type="match status" value="1"/>
</dbReference>
<dbReference type="InterPro" id="IPR041524">
    <property type="entry name" value="GH131_N"/>
</dbReference>
<sequence length="293" mass="30600">MLAKYLAVLSVAAIAHGRVVVVENRQAVAPVFDGRVKAAATAADFDTAASPFGKDNVKGQNLTFSQLIAFPDVPASLFDKAAGAKAIEVQINDQSIFVPGNVAANAQTAVRRTELNPNGGGNTTVGVKTLHVSLQPSAAHPLNISHEYLLTFLERADFGANLFQVRTGTLIGSDGSTKNDLVLQGNTAAGTKQLFTTPFTAGVWTNLALQLDFTANTIQVFKSTGTDALVKATEPLPNDLSGNGQFHFGVNKNPTNPGADVLRSGFQESGILEGVVYGGIFIEDSATGTVTLS</sequence>
<name>A0A6S6WE71_9PLEO</name>
<reference evidence="2" key="1">
    <citation type="submission" date="2021-02" db="EMBL/GenBank/DDBJ databases">
        <authorList>
            <person name="Syme A R."/>
            <person name="Syme A R."/>
            <person name="Moolhuijzen P."/>
        </authorList>
    </citation>
    <scope>NUCLEOTIDE SEQUENCE</scope>
    <source>
        <strain evidence="2">W1-1</strain>
    </source>
</reference>
<dbReference type="Pfam" id="PF18271">
    <property type="entry name" value="GH131_N"/>
    <property type="match status" value="1"/>
</dbReference>
<dbReference type="Proteomes" id="UP000472372">
    <property type="component" value="Chromosome 9"/>
</dbReference>
<evidence type="ECO:0000259" key="1">
    <source>
        <dbReference type="Pfam" id="PF18271"/>
    </source>
</evidence>
<evidence type="ECO:0000313" key="3">
    <source>
        <dbReference type="Proteomes" id="UP000472372"/>
    </source>
</evidence>
<gene>
    <name evidence="2" type="ORF">PTTW11_09849</name>
</gene>
<dbReference type="PANTHER" id="PTHR34612">
    <property type="entry name" value="GH131_N DOMAIN-CONTAINING PROTEIN"/>
    <property type="match status" value="1"/>
</dbReference>
<proteinExistence type="predicted"/>
<organism evidence="2 3">
    <name type="scientific">Pyrenophora teres f. teres</name>
    <dbReference type="NCBI Taxonomy" id="97479"/>
    <lineage>
        <taxon>Eukaryota</taxon>
        <taxon>Fungi</taxon>
        <taxon>Dikarya</taxon>
        <taxon>Ascomycota</taxon>
        <taxon>Pezizomycotina</taxon>
        <taxon>Dothideomycetes</taxon>
        <taxon>Pleosporomycetidae</taxon>
        <taxon>Pleosporales</taxon>
        <taxon>Pleosporineae</taxon>
        <taxon>Pleosporaceae</taxon>
        <taxon>Pyrenophora</taxon>
    </lineage>
</organism>
<dbReference type="EMBL" id="HG992985">
    <property type="protein sequence ID" value="CAE7208497.1"/>
    <property type="molecule type" value="Genomic_DNA"/>
</dbReference>
<dbReference type="Gene3D" id="2.60.120.1160">
    <property type="match status" value="1"/>
</dbReference>
<dbReference type="AlphaFoldDB" id="A0A6S6WE71"/>
<protein>
    <recommendedName>
        <fullName evidence="1">Glycoside hydrolase 131 catalytic N-terminal domain-containing protein</fullName>
    </recommendedName>
</protein>
<evidence type="ECO:0000313" key="2">
    <source>
        <dbReference type="EMBL" id="CAE7208497.1"/>
    </source>
</evidence>
<accession>A0A6S6WE71</accession>
<feature type="domain" description="Glycoside hydrolase 131 catalytic N-terminal" evidence="1">
    <location>
        <begin position="31"/>
        <end position="288"/>
    </location>
</feature>